<dbReference type="SUPFAM" id="SSF53335">
    <property type="entry name" value="S-adenosyl-L-methionine-dependent methyltransferases"/>
    <property type="match status" value="1"/>
</dbReference>
<sequence length="199" mass="23081">MSIVKSLVKPVGRNVRDLMLICGVGPKLDEQDRRVLDETIFPYLVGREDLKRVLFVGCHWYTWHYKKTFADKDFWTLEIDPARKRYGAKQHIVDSVEHVDQHFEANSLDAVLMLGVMGWGLDDPEVANRSVENIHRCLRPDGVLINSWDDVPEHRPFPIAELPAFGRFAPWPFPPFVAARFVCEEQDLQHTFDFYTATK</sequence>
<dbReference type="Proteomes" id="UP000541810">
    <property type="component" value="Unassembled WGS sequence"/>
</dbReference>
<dbReference type="InterPro" id="IPR013216">
    <property type="entry name" value="Methyltransf_11"/>
</dbReference>
<keyword evidence="2" id="KW-0808">Transferase</keyword>
<accession>A0A7X0LJE7</accession>
<evidence type="ECO:0000259" key="1">
    <source>
        <dbReference type="Pfam" id="PF08241"/>
    </source>
</evidence>
<dbReference type="Pfam" id="PF08241">
    <property type="entry name" value="Methyltransf_11"/>
    <property type="match status" value="1"/>
</dbReference>
<feature type="domain" description="Methyltransferase type 11" evidence="1">
    <location>
        <begin position="73"/>
        <end position="145"/>
    </location>
</feature>
<name>A0A7X0LJE7_9BACT</name>
<reference evidence="2 3" key="1">
    <citation type="submission" date="2020-08" db="EMBL/GenBank/DDBJ databases">
        <title>Genomic Encyclopedia of Type Strains, Phase IV (KMG-IV): sequencing the most valuable type-strain genomes for metagenomic binning, comparative biology and taxonomic classification.</title>
        <authorList>
            <person name="Goeker M."/>
        </authorList>
    </citation>
    <scope>NUCLEOTIDE SEQUENCE [LARGE SCALE GENOMIC DNA]</scope>
    <source>
        <strain evidence="2 3">DSM 103725</strain>
    </source>
</reference>
<gene>
    <name evidence="2" type="ORF">HNQ40_000568</name>
</gene>
<evidence type="ECO:0000313" key="2">
    <source>
        <dbReference type="EMBL" id="MBB6428762.1"/>
    </source>
</evidence>
<organism evidence="2 3">
    <name type="scientific">Algisphaera agarilytica</name>
    <dbReference type="NCBI Taxonomy" id="1385975"/>
    <lineage>
        <taxon>Bacteria</taxon>
        <taxon>Pseudomonadati</taxon>
        <taxon>Planctomycetota</taxon>
        <taxon>Phycisphaerae</taxon>
        <taxon>Phycisphaerales</taxon>
        <taxon>Phycisphaeraceae</taxon>
        <taxon>Algisphaera</taxon>
    </lineage>
</organism>
<dbReference type="InterPro" id="IPR029063">
    <property type="entry name" value="SAM-dependent_MTases_sf"/>
</dbReference>
<keyword evidence="2" id="KW-0489">Methyltransferase</keyword>
<comment type="caution">
    <text evidence="2">The sequence shown here is derived from an EMBL/GenBank/DDBJ whole genome shotgun (WGS) entry which is preliminary data.</text>
</comment>
<protein>
    <submittedName>
        <fullName evidence="2">SAM-dependent methyltransferase</fullName>
    </submittedName>
</protein>
<dbReference type="RefSeq" id="WP_184676189.1">
    <property type="nucleotide sequence ID" value="NZ_JACHGY010000001.1"/>
</dbReference>
<dbReference type="Gene3D" id="3.40.50.150">
    <property type="entry name" value="Vaccinia Virus protein VP39"/>
    <property type="match status" value="1"/>
</dbReference>
<proteinExistence type="predicted"/>
<keyword evidence="3" id="KW-1185">Reference proteome</keyword>
<dbReference type="AlphaFoldDB" id="A0A7X0LJE7"/>
<dbReference type="EMBL" id="JACHGY010000001">
    <property type="protein sequence ID" value="MBB6428762.1"/>
    <property type="molecule type" value="Genomic_DNA"/>
</dbReference>
<dbReference type="GO" id="GO:0032259">
    <property type="term" value="P:methylation"/>
    <property type="evidence" value="ECO:0007669"/>
    <property type="project" value="UniProtKB-KW"/>
</dbReference>
<evidence type="ECO:0000313" key="3">
    <source>
        <dbReference type="Proteomes" id="UP000541810"/>
    </source>
</evidence>
<dbReference type="GO" id="GO:0008757">
    <property type="term" value="F:S-adenosylmethionine-dependent methyltransferase activity"/>
    <property type="evidence" value="ECO:0007669"/>
    <property type="project" value="InterPro"/>
</dbReference>